<feature type="active site" description="Proton acceptor" evidence="1">
    <location>
        <position position="30"/>
    </location>
</feature>
<gene>
    <name evidence="3" type="ORF">HELGO_WM28348</name>
</gene>
<evidence type="ECO:0000256" key="1">
    <source>
        <dbReference type="PIRSR" id="PIRSR016487-1"/>
    </source>
</evidence>
<organism evidence="3">
    <name type="scientific">uncultured Thiotrichaceae bacterium</name>
    <dbReference type="NCBI Taxonomy" id="298394"/>
    <lineage>
        <taxon>Bacteria</taxon>
        <taxon>Pseudomonadati</taxon>
        <taxon>Pseudomonadota</taxon>
        <taxon>Gammaproteobacteria</taxon>
        <taxon>Thiotrichales</taxon>
        <taxon>Thiotrichaceae</taxon>
        <taxon>environmental samples</taxon>
    </lineage>
</organism>
<feature type="domain" description="CYTH" evidence="2">
    <location>
        <begin position="2"/>
        <end position="149"/>
    </location>
</feature>
<dbReference type="PROSITE" id="PS51707">
    <property type="entry name" value="CYTH"/>
    <property type="match status" value="1"/>
</dbReference>
<dbReference type="CDD" id="cd07891">
    <property type="entry name" value="CYTH-like_CthTTM-like_1"/>
    <property type="match status" value="1"/>
</dbReference>
<dbReference type="PIRSF" id="PIRSF016487">
    <property type="entry name" value="CYTH_UCP016487"/>
    <property type="match status" value="1"/>
</dbReference>
<proteinExistence type="predicted"/>
<dbReference type="SUPFAM" id="SSF55154">
    <property type="entry name" value="CYTH-like phosphatases"/>
    <property type="match status" value="1"/>
</dbReference>
<dbReference type="AlphaFoldDB" id="A0A6S6SD51"/>
<dbReference type="InterPro" id="IPR033469">
    <property type="entry name" value="CYTH-like_dom_sf"/>
</dbReference>
<dbReference type="Gene3D" id="2.40.320.10">
    <property type="entry name" value="Hypothetical Protein Pfu-838710-001"/>
    <property type="match status" value="1"/>
</dbReference>
<dbReference type="SMART" id="SM01118">
    <property type="entry name" value="CYTH"/>
    <property type="match status" value="1"/>
</dbReference>
<name>A0A6S6SD51_9GAMM</name>
<sequence>MATEIEHKFLVVNDGWREQVVRSVAYRQGYLSNAKEASVRIRIAGDVANINVKGMTIGVQRPEYEYPIPLVDANEMLDQLCIRPMIEKTRHFVEHGGKIWEIDEFSGDNAGLIVAEIELEQVGEDFDIPDWAGQDVSGVERYYNVALVCYPYSQWTAEERHPV</sequence>
<dbReference type="InterPro" id="IPR023577">
    <property type="entry name" value="CYTH_domain"/>
</dbReference>
<accession>A0A6S6SD51</accession>
<dbReference type="Pfam" id="PF01928">
    <property type="entry name" value="CYTH"/>
    <property type="match status" value="1"/>
</dbReference>
<protein>
    <submittedName>
        <fullName evidence="3">Adenylate cyclase</fullName>
    </submittedName>
</protein>
<dbReference type="EMBL" id="CACVAT010000024">
    <property type="protein sequence ID" value="CAA6800965.1"/>
    <property type="molecule type" value="Genomic_DNA"/>
</dbReference>
<evidence type="ECO:0000313" key="3">
    <source>
        <dbReference type="EMBL" id="CAA6800965.1"/>
    </source>
</evidence>
<dbReference type="PANTHER" id="PTHR40114">
    <property type="entry name" value="SLR0698 PROTEIN"/>
    <property type="match status" value="1"/>
</dbReference>
<dbReference type="InterPro" id="IPR012042">
    <property type="entry name" value="NeuTTM/CthTTM-like"/>
</dbReference>
<evidence type="ECO:0000259" key="2">
    <source>
        <dbReference type="PROSITE" id="PS51707"/>
    </source>
</evidence>
<dbReference type="PANTHER" id="PTHR40114:SF1">
    <property type="entry name" value="SLR0698 PROTEIN"/>
    <property type="match status" value="1"/>
</dbReference>
<reference evidence="3" key="1">
    <citation type="submission" date="2020-01" db="EMBL/GenBank/DDBJ databases">
        <authorList>
            <person name="Meier V. D."/>
            <person name="Meier V D."/>
        </authorList>
    </citation>
    <scope>NUCLEOTIDE SEQUENCE</scope>
    <source>
        <strain evidence="3">HLG_WM_MAG_09</strain>
    </source>
</reference>